<dbReference type="EMBL" id="HBKQ01028342">
    <property type="protein sequence ID" value="CAE2246849.1"/>
    <property type="molecule type" value="Transcribed_RNA"/>
</dbReference>
<organism evidence="2">
    <name type="scientific">Odontella aurita</name>
    <dbReference type="NCBI Taxonomy" id="265563"/>
    <lineage>
        <taxon>Eukaryota</taxon>
        <taxon>Sar</taxon>
        <taxon>Stramenopiles</taxon>
        <taxon>Ochrophyta</taxon>
        <taxon>Bacillariophyta</taxon>
        <taxon>Mediophyceae</taxon>
        <taxon>Biddulphiophycidae</taxon>
        <taxon>Eupodiscales</taxon>
        <taxon>Odontellaceae</taxon>
        <taxon>Odontella</taxon>
    </lineage>
</organism>
<dbReference type="Pfam" id="PF13843">
    <property type="entry name" value="DDE_Tnp_1_7"/>
    <property type="match status" value="1"/>
</dbReference>
<dbReference type="InterPro" id="IPR029526">
    <property type="entry name" value="PGBD"/>
</dbReference>
<gene>
    <name evidence="2" type="ORF">OAUR00152_LOCUS19211</name>
</gene>
<proteinExistence type="predicted"/>
<feature type="domain" description="PiggyBac transposable element-derived protein" evidence="1">
    <location>
        <begin position="70"/>
        <end position="169"/>
    </location>
</feature>
<evidence type="ECO:0000259" key="1">
    <source>
        <dbReference type="Pfam" id="PF13843"/>
    </source>
</evidence>
<name>A0A7S4J171_9STRA</name>
<reference evidence="2" key="1">
    <citation type="submission" date="2021-01" db="EMBL/GenBank/DDBJ databases">
        <authorList>
            <person name="Corre E."/>
            <person name="Pelletier E."/>
            <person name="Niang G."/>
            <person name="Scheremetjew M."/>
            <person name="Finn R."/>
            <person name="Kale V."/>
            <person name="Holt S."/>
            <person name="Cochrane G."/>
            <person name="Meng A."/>
            <person name="Brown T."/>
            <person name="Cohen L."/>
        </authorList>
    </citation>
    <scope>NUCLEOTIDE SEQUENCE</scope>
    <source>
        <strain evidence="2">Isolate 1302-5</strain>
    </source>
</reference>
<protein>
    <recommendedName>
        <fullName evidence="1">PiggyBac transposable element-derived protein domain-containing protein</fullName>
    </recommendedName>
</protein>
<accession>A0A7S4J171</accession>
<evidence type="ECO:0000313" key="2">
    <source>
        <dbReference type="EMBL" id="CAE2246849.1"/>
    </source>
</evidence>
<dbReference type="AlphaFoldDB" id="A0A7S4J171"/>
<sequence>MAGGRRAGGKAVSRSSDVQGTLLAPSAIECKRGSWNRKYQPVHDLDAINVNRRARFVLPWSMSSAQATAENLLTLLIPDAFIGEVARLTNAYTEWRLPGNKRQRAVTEADIIKFFALIYYLGVVKLPDKRDLWSTHSQLPVHSLASENSMTRDRFQYVWRNISFVDGGDAEAPA</sequence>